<dbReference type="InterPro" id="IPR000719">
    <property type="entry name" value="Prot_kinase_dom"/>
</dbReference>
<sequence length="1489" mass="170729">MDFDTAKENIQPLRHGRRADLLEIALNEENKETMEMEKRQHEDAIKNYEGNDPLDPWYEYICWIEQSYPKSGKESGLDEVILKCIVHFEHETRYKQDRRMIKLFIKYIDTQKNPNELYNQLYQNGIGTLVADLYIAWSYYFDALNDFKEVNAIFRRGFDAGAQPYQELSQAHDAFSISMSKRILNDDELSRKQFQTSLEEKRSALTSLRTHKKKYVGSIRTGNAIKKANPGVINQENVLPNVNKAVEVLDDEVLGAPSVANNVSVIRSIIDGSKTKENEHEPGPWTKAKAGHCQKLFSKTGTLQLSFPIMDDEEIVPIPCKEKLFELGIKLPQGFVSRNLPQKPWNVATVIEEPQVPRSIPCYEKFLLYPQSQVEISADEYRGYKWFKDRNITNNLTRQYDSIWENKFETPIRIPPGFESKNVKQIEKENFDRFIHDEQHENFQINLKNIYRLEEMSPEELLGEKFKRGKIKVLTEDDFEEIYNTSDMEMTVITDRRQSIYPLSRKSFIPRKSVIHNDLLAASKSEKIDPVNLPAEPQSPPQKQSTGAIKKTSFKRKFDDNLKSEDMDDVKGSSCKRESVGVTPTRSTFENFKTPQPIEKKSVRIFEVDDDEMTMGLDACSTQQFNFFIKQQSISTPVSKKTVPKLVPLEDEDAATHDKTPLAPTATPAPIASSQTQHENVKQLSTIMETTETSKSSASQGSHTGSDTDMHTKTPKYLQSSQKIFKKKEIENSLFNPLIASFRMPEEQTETCPNVAFPIRLLPITNSSITPCKSFMMENVPADHKLDEENSNESSQDETFVPPPLETSEEFKQSLEIPETQLEATKNLPIPEVMPEIEANEISIASFNNLKVQVENIEKQQETEEVQNKTKTDFRFEIYEDSVRECLKAEDSNALKIPNDQGTEVLHASRKENFAVPPTTAITKRTVSEEFLELLGSPINPHNQHSMTRPIPQTERNEVSDLLKFSRDSKCLENFETTLKNLSIDDQKNATRTMFDDDLNTEKFSLGNLKNSTFINVNCIKNPSNEELAINLSVEITQEEKQKLIEMTKGDDVFKVPAVPNIIKPVQAINVSKKMEPFEVYEDNDDDDDELGKSIYQDKKSEEKFEQAEDEEWSDDQSCSFVADYNNQYEHTIIPSEIDLSLKVQEAIKSSEGNPFDENVRKAMLEHCNFSLYLEQHIDNCSLMKNISKLKPNMFIEAARKEYRIVKSIGKGSFGVVYSAKMTESGELVAMKQEKPPNLWEYYICVELKDRLKNKNMINAFMSINGAIIGNNSSILITQYSPHGSIIDVCNKVKKATNKNVDEYVALVITSQILSVIDHLHGCKIIHADIKPDNFLIMSKIEFGTKVPFIQLIDFGSAIDMDWYKDDVTFNYVVKTENFTCCEMLDNKPWTYQTDLFGIAGTAHVMLFGKYMEVEKKGIMWSIKSKFPRYFVSKFLWEQLFGMLLNVSSCKSMPNLQELKDQFEAEIHSKEKFVSNKVCEFNSILVNLH</sequence>
<dbReference type="GO" id="GO:0005634">
    <property type="term" value="C:nucleus"/>
    <property type="evidence" value="ECO:0007669"/>
    <property type="project" value="TreeGrafter"/>
</dbReference>
<dbReference type="OrthoDB" id="248495at2759"/>
<dbReference type="InterPro" id="IPR011009">
    <property type="entry name" value="Kinase-like_dom_sf"/>
</dbReference>
<dbReference type="Gene3D" id="1.10.510.10">
    <property type="entry name" value="Transferase(Phosphotransferase) domain 1"/>
    <property type="match status" value="1"/>
</dbReference>
<feature type="coiled-coil region" evidence="8">
    <location>
        <begin position="19"/>
        <end position="51"/>
    </location>
</feature>
<dbReference type="GO" id="GO:0007094">
    <property type="term" value="P:mitotic spindle assembly checkpoint signaling"/>
    <property type="evidence" value="ECO:0007669"/>
    <property type="project" value="InterPro"/>
</dbReference>
<dbReference type="GO" id="GO:0000776">
    <property type="term" value="C:kinetochore"/>
    <property type="evidence" value="ECO:0007669"/>
    <property type="project" value="UniProtKB-KW"/>
</dbReference>
<dbReference type="PROSITE" id="PS00107">
    <property type="entry name" value="PROTEIN_KINASE_ATP"/>
    <property type="match status" value="1"/>
</dbReference>
<dbReference type="PROSITE" id="PS50011">
    <property type="entry name" value="PROTEIN_KINASE_DOM"/>
    <property type="match status" value="1"/>
</dbReference>
<dbReference type="PANTHER" id="PTHR14030">
    <property type="entry name" value="MITOTIC CHECKPOINT SERINE/THREONINE-PROTEIN KINASE BUB1"/>
    <property type="match status" value="1"/>
</dbReference>
<dbReference type="EMBL" id="CVRI01000047">
    <property type="protein sequence ID" value="CRK98523.1"/>
    <property type="molecule type" value="Genomic_DNA"/>
</dbReference>
<dbReference type="SMART" id="SM00220">
    <property type="entry name" value="S_TKc"/>
    <property type="match status" value="1"/>
</dbReference>
<dbReference type="InterPro" id="IPR017441">
    <property type="entry name" value="Protein_kinase_ATP_BS"/>
</dbReference>
<dbReference type="PANTHER" id="PTHR14030:SF4">
    <property type="entry name" value="BUB1 KINASE, ISOFORM A-RELATED"/>
    <property type="match status" value="1"/>
</dbReference>
<evidence type="ECO:0000313" key="12">
    <source>
        <dbReference type="EMBL" id="CRK98523.1"/>
    </source>
</evidence>
<feature type="region of interest" description="Disordered" evidence="9">
    <location>
        <begin position="654"/>
        <end position="713"/>
    </location>
</feature>
<dbReference type="Gene3D" id="1.25.40.430">
    <property type="match status" value="1"/>
</dbReference>
<feature type="domain" description="BUB1 N-terminal" evidence="11">
    <location>
        <begin position="41"/>
        <end position="203"/>
    </location>
</feature>
<evidence type="ECO:0000256" key="4">
    <source>
        <dbReference type="ARBA" id="ARBA00022838"/>
    </source>
</evidence>
<keyword evidence="4" id="KW-0995">Kinetochore</keyword>
<evidence type="ECO:0000256" key="9">
    <source>
        <dbReference type="SAM" id="MobiDB-lite"/>
    </source>
</evidence>
<evidence type="ECO:0000256" key="7">
    <source>
        <dbReference type="PROSITE-ProRule" id="PRU10141"/>
    </source>
</evidence>
<comment type="subcellular location">
    <subcellularLocation>
        <location evidence="1">Chromosome</location>
        <location evidence="1">Centromere</location>
        <location evidence="1">Kinetochore</location>
    </subcellularLocation>
</comment>
<dbReference type="SMART" id="SM00777">
    <property type="entry name" value="Mad3_BUB1_I"/>
    <property type="match status" value="1"/>
</dbReference>
<evidence type="ECO:0000259" key="10">
    <source>
        <dbReference type="PROSITE" id="PS50011"/>
    </source>
</evidence>
<dbReference type="GO" id="GO:0004672">
    <property type="term" value="F:protein kinase activity"/>
    <property type="evidence" value="ECO:0007669"/>
    <property type="project" value="InterPro"/>
</dbReference>
<evidence type="ECO:0000256" key="8">
    <source>
        <dbReference type="SAM" id="Coils"/>
    </source>
</evidence>
<dbReference type="InterPro" id="IPR008271">
    <property type="entry name" value="Ser/Thr_kinase_AS"/>
</dbReference>
<dbReference type="GO" id="GO:0032991">
    <property type="term" value="C:protein-containing complex"/>
    <property type="evidence" value="ECO:0007669"/>
    <property type="project" value="UniProtKB-ARBA"/>
</dbReference>
<evidence type="ECO:0000256" key="6">
    <source>
        <dbReference type="ARBA" id="ARBA00023328"/>
    </source>
</evidence>
<evidence type="ECO:0000259" key="11">
    <source>
        <dbReference type="PROSITE" id="PS51489"/>
    </source>
</evidence>
<protein>
    <submittedName>
        <fullName evidence="12">CLUMA_CG011876, isoform A</fullName>
    </submittedName>
</protein>
<keyword evidence="5 7" id="KW-0067">ATP-binding</keyword>
<keyword evidence="8" id="KW-0175">Coiled coil</keyword>
<feature type="region of interest" description="Disordered" evidence="9">
    <location>
        <begin position="528"/>
        <end position="551"/>
    </location>
</feature>
<evidence type="ECO:0000313" key="13">
    <source>
        <dbReference type="Proteomes" id="UP000183832"/>
    </source>
</evidence>
<keyword evidence="13" id="KW-1185">Reference proteome</keyword>
<accession>A0A1J1IE87</accession>
<dbReference type="InterPro" id="IPR013212">
    <property type="entry name" value="Mad3/Bub1_I"/>
</dbReference>
<dbReference type="Pfam" id="PF08311">
    <property type="entry name" value="Mad3_BUB1_I"/>
    <property type="match status" value="1"/>
</dbReference>
<dbReference type="GO" id="GO:0005524">
    <property type="term" value="F:ATP binding"/>
    <property type="evidence" value="ECO:0007669"/>
    <property type="project" value="UniProtKB-UniRule"/>
</dbReference>
<feature type="domain" description="Protein kinase" evidence="10">
    <location>
        <begin position="1203"/>
        <end position="1489"/>
    </location>
</feature>
<evidence type="ECO:0000256" key="2">
    <source>
        <dbReference type="ARBA" id="ARBA00022454"/>
    </source>
</evidence>
<keyword evidence="3 7" id="KW-0547">Nucleotide-binding</keyword>
<feature type="compositionally biased region" description="Low complexity" evidence="9">
    <location>
        <begin position="661"/>
        <end position="672"/>
    </location>
</feature>
<dbReference type="SUPFAM" id="SSF56112">
    <property type="entry name" value="Protein kinase-like (PK-like)"/>
    <property type="match status" value="1"/>
</dbReference>
<reference evidence="12 13" key="1">
    <citation type="submission" date="2015-04" db="EMBL/GenBank/DDBJ databases">
        <authorList>
            <person name="Syromyatnikov M.Y."/>
            <person name="Popov V.N."/>
        </authorList>
    </citation>
    <scope>NUCLEOTIDE SEQUENCE [LARGE SCALE GENOMIC DNA]</scope>
</reference>
<dbReference type="Proteomes" id="UP000183832">
    <property type="component" value="Unassembled WGS sequence"/>
</dbReference>
<dbReference type="PROSITE" id="PS00108">
    <property type="entry name" value="PROTEIN_KINASE_ST"/>
    <property type="match status" value="1"/>
</dbReference>
<evidence type="ECO:0000256" key="3">
    <source>
        <dbReference type="ARBA" id="ARBA00022741"/>
    </source>
</evidence>
<proteinExistence type="predicted"/>
<organism evidence="12 13">
    <name type="scientific">Clunio marinus</name>
    <dbReference type="NCBI Taxonomy" id="568069"/>
    <lineage>
        <taxon>Eukaryota</taxon>
        <taxon>Metazoa</taxon>
        <taxon>Ecdysozoa</taxon>
        <taxon>Arthropoda</taxon>
        <taxon>Hexapoda</taxon>
        <taxon>Insecta</taxon>
        <taxon>Pterygota</taxon>
        <taxon>Neoptera</taxon>
        <taxon>Endopterygota</taxon>
        <taxon>Diptera</taxon>
        <taxon>Nematocera</taxon>
        <taxon>Chironomoidea</taxon>
        <taxon>Chironomidae</taxon>
        <taxon>Clunio</taxon>
    </lineage>
</organism>
<dbReference type="PROSITE" id="PS51489">
    <property type="entry name" value="BUB1_N"/>
    <property type="match status" value="1"/>
</dbReference>
<keyword evidence="2" id="KW-0158">Chromosome</keyword>
<feature type="compositionally biased region" description="Polar residues" evidence="9">
    <location>
        <begin position="673"/>
        <end position="705"/>
    </location>
</feature>
<dbReference type="CDD" id="cd13981">
    <property type="entry name" value="STKc_Bub1_BubR1"/>
    <property type="match status" value="1"/>
</dbReference>
<keyword evidence="6" id="KW-0137">Centromere</keyword>
<dbReference type="STRING" id="568069.A0A1J1IE87"/>
<evidence type="ECO:0000256" key="1">
    <source>
        <dbReference type="ARBA" id="ARBA00004629"/>
    </source>
</evidence>
<name>A0A1J1IE87_9DIPT</name>
<dbReference type="GO" id="GO:0051754">
    <property type="term" value="P:meiotic sister chromatid cohesion, centromeric"/>
    <property type="evidence" value="ECO:0007669"/>
    <property type="project" value="TreeGrafter"/>
</dbReference>
<evidence type="ECO:0000256" key="5">
    <source>
        <dbReference type="ARBA" id="ARBA00022840"/>
    </source>
</evidence>
<dbReference type="Pfam" id="PF00069">
    <property type="entry name" value="Pkinase"/>
    <property type="match status" value="1"/>
</dbReference>
<gene>
    <name evidence="12" type="primary">threonine-protein kinase BUB1</name>
    <name evidence="12" type="ORF">CLUMA_CG011876</name>
</gene>
<feature type="binding site" evidence="7">
    <location>
        <position position="1232"/>
    </location>
    <ligand>
        <name>ATP</name>
        <dbReference type="ChEBI" id="CHEBI:30616"/>
    </ligand>
</feature>
<dbReference type="InterPro" id="IPR015661">
    <property type="entry name" value="Bub1/Mad3"/>
</dbReference>
<dbReference type="FunFam" id="1.25.40.430:FF:000003">
    <property type="entry name" value="Checkpoint serine/threonine-protein kinase BUB1"/>
    <property type="match status" value="1"/>
</dbReference>